<dbReference type="STRING" id="1257118.L8H038"/>
<dbReference type="InterPro" id="IPR000073">
    <property type="entry name" value="AB_hydrolase_1"/>
</dbReference>
<dbReference type="EMBL" id="KB007940">
    <property type="protein sequence ID" value="ELR18894.1"/>
    <property type="molecule type" value="Genomic_DNA"/>
</dbReference>
<keyword evidence="5" id="KW-1185">Reference proteome</keyword>
<dbReference type="Pfam" id="PF00561">
    <property type="entry name" value="Abhydrolase_1"/>
    <property type="match status" value="1"/>
</dbReference>
<dbReference type="Proteomes" id="UP000011083">
    <property type="component" value="Unassembled WGS sequence"/>
</dbReference>
<protein>
    <submittedName>
        <fullName evidence="4">Homoserine Oacetyltransferase</fullName>
    </submittedName>
</protein>
<keyword evidence="4" id="KW-0808">Transferase</keyword>
<feature type="active site" description="Nucleophile" evidence="2">
    <location>
        <position position="179"/>
    </location>
</feature>
<gene>
    <name evidence="4" type="ORF">ACA1_037480</name>
</gene>
<feature type="active site" evidence="2">
    <location>
        <position position="375"/>
    </location>
</feature>
<dbReference type="InterPro" id="IPR008220">
    <property type="entry name" value="HAT_MetX-like"/>
</dbReference>
<dbReference type="PIRSF" id="PIRSF000443">
    <property type="entry name" value="Homoser_Ac_trans"/>
    <property type="match status" value="1"/>
</dbReference>
<dbReference type="OrthoDB" id="444135at2759"/>
<evidence type="ECO:0000313" key="4">
    <source>
        <dbReference type="EMBL" id="ELR18894.1"/>
    </source>
</evidence>
<dbReference type="Gene3D" id="3.40.50.1820">
    <property type="entry name" value="alpha/beta hydrolase"/>
    <property type="match status" value="1"/>
</dbReference>
<dbReference type="GO" id="GO:0009086">
    <property type="term" value="P:methionine biosynthetic process"/>
    <property type="evidence" value="ECO:0007669"/>
    <property type="project" value="TreeGrafter"/>
</dbReference>
<feature type="domain" description="AB hydrolase-1" evidence="3">
    <location>
        <begin position="111"/>
        <end position="369"/>
    </location>
</feature>
<dbReference type="GO" id="GO:0004414">
    <property type="term" value="F:homoserine O-acetyltransferase activity"/>
    <property type="evidence" value="ECO:0007669"/>
    <property type="project" value="TreeGrafter"/>
</dbReference>
<evidence type="ECO:0000256" key="1">
    <source>
        <dbReference type="ARBA" id="ARBA00006886"/>
    </source>
</evidence>
<evidence type="ECO:0000256" key="2">
    <source>
        <dbReference type="PIRSR" id="PIRSR000443-1"/>
    </source>
</evidence>
<dbReference type="OMA" id="HPILVMG"/>
<comment type="similarity">
    <text evidence="1">Belongs to the AB hydrolase superfamily. MetX family.</text>
</comment>
<dbReference type="AlphaFoldDB" id="L8H038"/>
<organism evidence="4 5">
    <name type="scientific">Acanthamoeba castellanii (strain ATCC 30010 / Neff)</name>
    <dbReference type="NCBI Taxonomy" id="1257118"/>
    <lineage>
        <taxon>Eukaryota</taxon>
        <taxon>Amoebozoa</taxon>
        <taxon>Discosea</taxon>
        <taxon>Longamoebia</taxon>
        <taxon>Centramoebida</taxon>
        <taxon>Acanthamoebidae</taxon>
        <taxon>Acanthamoeba</taxon>
    </lineage>
</organism>
<evidence type="ECO:0000313" key="5">
    <source>
        <dbReference type="Proteomes" id="UP000011083"/>
    </source>
</evidence>
<dbReference type="NCBIfam" id="NF001209">
    <property type="entry name" value="PRK00175.1"/>
    <property type="match status" value="1"/>
</dbReference>
<dbReference type="RefSeq" id="XP_004340953.1">
    <property type="nucleotide sequence ID" value="XM_004340905.1"/>
</dbReference>
<dbReference type="SUPFAM" id="SSF53474">
    <property type="entry name" value="alpha/beta-Hydrolases"/>
    <property type="match status" value="1"/>
</dbReference>
<evidence type="ECO:0000259" key="3">
    <source>
        <dbReference type="Pfam" id="PF00561"/>
    </source>
</evidence>
<reference evidence="4 5" key="1">
    <citation type="journal article" date="2013" name="Genome Biol.">
        <title>Genome of Acanthamoeba castellanii highlights extensive lateral gene transfer and early evolution of tyrosine kinase signaling.</title>
        <authorList>
            <person name="Clarke M."/>
            <person name="Lohan A.J."/>
            <person name="Liu B."/>
            <person name="Lagkouvardos I."/>
            <person name="Roy S."/>
            <person name="Zafar N."/>
            <person name="Bertelli C."/>
            <person name="Schilde C."/>
            <person name="Kianianmomeni A."/>
            <person name="Burglin T.R."/>
            <person name="Frech C."/>
            <person name="Turcotte B."/>
            <person name="Kopec K.O."/>
            <person name="Synnott J.M."/>
            <person name="Choo C."/>
            <person name="Paponov I."/>
            <person name="Finkler A."/>
            <person name="Soon Heng Tan C."/>
            <person name="Hutchins A.P."/>
            <person name="Weinmeier T."/>
            <person name="Rattei T."/>
            <person name="Chu J.S."/>
            <person name="Gimenez G."/>
            <person name="Irimia M."/>
            <person name="Rigden D.J."/>
            <person name="Fitzpatrick D.A."/>
            <person name="Lorenzo-Morales J."/>
            <person name="Bateman A."/>
            <person name="Chiu C.H."/>
            <person name="Tang P."/>
            <person name="Hegemann P."/>
            <person name="Fromm H."/>
            <person name="Raoult D."/>
            <person name="Greub G."/>
            <person name="Miranda-Saavedra D."/>
            <person name="Chen N."/>
            <person name="Nash P."/>
            <person name="Ginger M.L."/>
            <person name="Horn M."/>
            <person name="Schaap P."/>
            <person name="Caler L."/>
            <person name="Loftus B."/>
        </authorList>
    </citation>
    <scope>NUCLEOTIDE SEQUENCE [LARGE SCALE GENOMIC DNA]</scope>
    <source>
        <strain evidence="4 5">Neff</strain>
    </source>
</reference>
<dbReference type="PANTHER" id="PTHR32268:SF16">
    <property type="entry name" value="SERINE O-SUCCINYLTRANSFERASE"/>
    <property type="match status" value="1"/>
</dbReference>
<dbReference type="NCBIfam" id="TIGR01392">
    <property type="entry name" value="homoserO_Ac_trn"/>
    <property type="match status" value="1"/>
</dbReference>
<accession>L8H038</accession>
<dbReference type="VEuPathDB" id="AmoebaDB:ACA1_037480"/>
<dbReference type="GeneID" id="14919663"/>
<dbReference type="KEGG" id="acan:ACA1_037480"/>
<feature type="active site" evidence="2">
    <location>
        <position position="342"/>
    </location>
</feature>
<sequence>MRRRLVVGAASTWAAGLPQGAAATFRAAQVEKATIFATSKGRKVRRIQRPFTLELGGTLPELEIVYEEWGNAHNPVVLLFPSLSVGSHARSSVDDPTAGWWEAMLGPSKGISTEKFRVICPAGLGSPFGSTSPLSINPATGKAYNGTFPQITPRDMARAHMALLESLSVHKAHALVGASLGGCVALSFASEYPDFVDNLCVISCTGKSTPGSVALRHIQRQAVLRDPNYCNGNYREQGVNPSNGMAVARQLGMVTYRTREEFNQRFSWDAAGPYHLGDAINFEVESYLQNKAGSFVDNYDPNSYLLLSKCTDLMDLGRGHKNFSEGLLRINSKVMIMGVDSDFLIPPSEQQYMHHLLQAHGKDVRLRTCGSIYGHDAFLLDMGWFLPHIRDFLEHDHQRHHHHSHPAFVHPN</sequence>
<name>L8H038_ACACF</name>
<proteinExistence type="inferred from homology"/>
<dbReference type="GO" id="GO:0009092">
    <property type="term" value="P:homoserine metabolic process"/>
    <property type="evidence" value="ECO:0007669"/>
    <property type="project" value="TreeGrafter"/>
</dbReference>
<dbReference type="PANTHER" id="PTHR32268">
    <property type="entry name" value="HOMOSERINE O-ACETYLTRANSFERASE"/>
    <property type="match status" value="1"/>
</dbReference>
<dbReference type="HAMAP" id="MF_00296">
    <property type="entry name" value="MetX_acyltransf"/>
    <property type="match status" value="1"/>
</dbReference>
<dbReference type="InterPro" id="IPR029058">
    <property type="entry name" value="AB_hydrolase_fold"/>
</dbReference>